<dbReference type="CDD" id="cd02516">
    <property type="entry name" value="CDP-ME_synthetase"/>
    <property type="match status" value="1"/>
</dbReference>
<protein>
    <submittedName>
        <fullName evidence="3">2-C-methyl-D-erythritol 4-phosphate cytidylyltransferase</fullName>
    </submittedName>
</protein>
<dbReference type="GO" id="GO:0050518">
    <property type="term" value="F:2-C-methyl-D-erythritol 4-phosphate cytidylyltransferase activity"/>
    <property type="evidence" value="ECO:0007669"/>
    <property type="project" value="UniProtKB-ARBA"/>
</dbReference>
<dbReference type="Pfam" id="PF01128">
    <property type="entry name" value="IspD"/>
    <property type="match status" value="1"/>
</dbReference>
<keyword evidence="2 3" id="KW-0548">Nucleotidyltransferase</keyword>
<evidence type="ECO:0000313" key="4">
    <source>
        <dbReference type="Proteomes" id="UP000215261"/>
    </source>
</evidence>
<accession>A0A226RGN9</accession>
<dbReference type="RefSeq" id="WP_089144376.1">
    <property type="nucleotide sequence ID" value="NZ_LUGD01000119.1"/>
</dbReference>
<dbReference type="Gene3D" id="3.90.550.10">
    <property type="entry name" value="Spore Coat Polysaccharide Biosynthesis Protein SpsA, Chain A"/>
    <property type="match status" value="1"/>
</dbReference>
<evidence type="ECO:0000313" key="3">
    <source>
        <dbReference type="EMBL" id="OXS38940.1"/>
    </source>
</evidence>
<evidence type="ECO:0000256" key="2">
    <source>
        <dbReference type="ARBA" id="ARBA00022695"/>
    </source>
</evidence>
<organism evidence="3 4">
    <name type="scientific">Ligilactobacillus agilis</name>
    <dbReference type="NCBI Taxonomy" id="1601"/>
    <lineage>
        <taxon>Bacteria</taxon>
        <taxon>Bacillati</taxon>
        <taxon>Bacillota</taxon>
        <taxon>Bacilli</taxon>
        <taxon>Lactobacillales</taxon>
        <taxon>Lactobacillaceae</taxon>
        <taxon>Ligilactobacillus</taxon>
    </lineage>
</organism>
<dbReference type="GO" id="GO:0008299">
    <property type="term" value="P:isoprenoid biosynthetic process"/>
    <property type="evidence" value="ECO:0007669"/>
    <property type="project" value="InterPro"/>
</dbReference>
<dbReference type="PANTHER" id="PTHR32125">
    <property type="entry name" value="2-C-METHYL-D-ERYTHRITOL 4-PHOSPHATE CYTIDYLYLTRANSFERASE, CHLOROPLASTIC"/>
    <property type="match status" value="1"/>
</dbReference>
<dbReference type="NCBIfam" id="NF001183">
    <property type="entry name" value="PRK00155.1-3"/>
    <property type="match status" value="1"/>
</dbReference>
<dbReference type="InterPro" id="IPR029044">
    <property type="entry name" value="Nucleotide-diphossugar_trans"/>
</dbReference>
<dbReference type="EMBL" id="LUGO01000066">
    <property type="protein sequence ID" value="OXS38940.1"/>
    <property type="molecule type" value="Genomic_DNA"/>
</dbReference>
<proteinExistence type="predicted"/>
<sequence>MNIAAIFAGGVGTRMHTKELPKQFLKIHDKPIIIRTLELFEENPEIDMIVIACVENWIGYLNKLISKYNLRKVQRIVKGGKSGQESIYNILKAAEELGDRDKDIVLIHDGVRPLITQKTIFDNITSVKVKETVLIVDNDESITEVPDRATSRLARAPQSFYLDDILSAHEKAISENKFDFIDSCSMLQYYGKKLYLVDGPQENIKITTPDDFYTMRALLDAKENALWNRGLG</sequence>
<gene>
    <name evidence="3" type="ORF">AYP69_08005</name>
</gene>
<keyword evidence="1 3" id="KW-0808">Transferase</keyword>
<name>A0A226RGN9_9LACO</name>
<dbReference type="PANTHER" id="PTHR32125:SF8">
    <property type="entry name" value="RIBITOL-5-PHOSPHATE CYTIDYLYLTRANSFERASE"/>
    <property type="match status" value="1"/>
</dbReference>
<dbReference type="Proteomes" id="UP000215261">
    <property type="component" value="Unassembled WGS sequence"/>
</dbReference>
<reference evidence="3 4" key="1">
    <citation type="submission" date="2016-03" db="EMBL/GenBank/DDBJ databases">
        <title>Sequencing of Lactobacillus Species from Commercial Turkeys.</title>
        <authorList>
            <person name="Johnson T.J."/>
            <person name="Youmans B.P."/>
            <person name="Case K.A."/>
        </authorList>
    </citation>
    <scope>NUCLEOTIDE SEQUENCE [LARGE SCALE GENOMIC DNA]</scope>
    <source>
        <strain evidence="3 4">UMNLA1</strain>
    </source>
</reference>
<dbReference type="AlphaFoldDB" id="A0A226RGN9"/>
<dbReference type="InterPro" id="IPR018294">
    <property type="entry name" value="ISPD_synthase_CS"/>
</dbReference>
<dbReference type="InterPro" id="IPR034683">
    <property type="entry name" value="IspD/TarI"/>
</dbReference>
<dbReference type="InterPro" id="IPR050088">
    <property type="entry name" value="IspD/TarI_cytidylyltransf_bact"/>
</dbReference>
<dbReference type="SUPFAM" id="SSF53448">
    <property type="entry name" value="Nucleotide-diphospho-sugar transferases"/>
    <property type="match status" value="1"/>
</dbReference>
<comment type="caution">
    <text evidence="3">The sequence shown here is derived from an EMBL/GenBank/DDBJ whole genome shotgun (WGS) entry which is preliminary data.</text>
</comment>
<dbReference type="PROSITE" id="PS01295">
    <property type="entry name" value="ISPD"/>
    <property type="match status" value="1"/>
</dbReference>
<evidence type="ECO:0000256" key="1">
    <source>
        <dbReference type="ARBA" id="ARBA00022679"/>
    </source>
</evidence>
<dbReference type="FunFam" id="3.90.550.10:FF:000003">
    <property type="entry name" value="2-C-methyl-D-erythritol 4-phosphate cytidylyltransferase"/>
    <property type="match status" value="1"/>
</dbReference>